<dbReference type="Proteomes" id="UP000550401">
    <property type="component" value="Unassembled WGS sequence"/>
</dbReference>
<feature type="region of interest" description="Disordered" evidence="1">
    <location>
        <begin position="213"/>
        <end position="236"/>
    </location>
</feature>
<dbReference type="Pfam" id="PF00535">
    <property type="entry name" value="Glycos_transf_2"/>
    <property type="match status" value="1"/>
</dbReference>
<comment type="caution">
    <text evidence="3">The sequence shown here is derived from an EMBL/GenBank/DDBJ whole genome shotgun (WGS) entry which is preliminary data.</text>
</comment>
<dbReference type="InterPro" id="IPR029044">
    <property type="entry name" value="Nucleotide-diphossugar_trans"/>
</dbReference>
<feature type="domain" description="Glycosyltransferase 2-like" evidence="2">
    <location>
        <begin position="839"/>
        <end position="1008"/>
    </location>
</feature>
<proteinExistence type="predicted"/>
<evidence type="ECO:0000259" key="2">
    <source>
        <dbReference type="Pfam" id="PF00535"/>
    </source>
</evidence>
<dbReference type="InterPro" id="IPR001173">
    <property type="entry name" value="Glyco_trans_2-like"/>
</dbReference>
<feature type="region of interest" description="Disordered" evidence="1">
    <location>
        <begin position="810"/>
        <end position="829"/>
    </location>
</feature>
<keyword evidence="4" id="KW-1185">Reference proteome</keyword>
<keyword evidence="3" id="KW-0808">Transferase</keyword>
<dbReference type="CDD" id="cd04186">
    <property type="entry name" value="GT_2_like_c"/>
    <property type="match status" value="1"/>
</dbReference>
<organism evidence="3 4">
    <name type="scientific">Dokdonella fugitiva</name>
    <dbReference type="NCBI Taxonomy" id="328517"/>
    <lineage>
        <taxon>Bacteria</taxon>
        <taxon>Pseudomonadati</taxon>
        <taxon>Pseudomonadota</taxon>
        <taxon>Gammaproteobacteria</taxon>
        <taxon>Lysobacterales</taxon>
        <taxon>Rhodanobacteraceae</taxon>
        <taxon>Dokdonella</taxon>
    </lineage>
</organism>
<gene>
    <name evidence="3" type="ORF">FHW12_004120</name>
</gene>
<dbReference type="SUPFAM" id="SSF53448">
    <property type="entry name" value="Nucleotide-diphospho-sugar transferases"/>
    <property type="match status" value="1"/>
</dbReference>
<reference evidence="3 4" key="1">
    <citation type="submission" date="2020-07" db="EMBL/GenBank/DDBJ databases">
        <title>Genomic Encyclopedia of Type Strains, Phase IV (KMG-V): Genome sequencing to study the core and pangenomes of soil and plant-associated prokaryotes.</title>
        <authorList>
            <person name="Whitman W."/>
        </authorList>
    </citation>
    <scope>NUCLEOTIDE SEQUENCE [LARGE SCALE GENOMIC DNA]</scope>
    <source>
        <strain evidence="3 4">RH2WT43</strain>
    </source>
</reference>
<evidence type="ECO:0000313" key="3">
    <source>
        <dbReference type="EMBL" id="MBA8889873.1"/>
    </source>
</evidence>
<dbReference type="EMBL" id="JACGXL010000008">
    <property type="protein sequence ID" value="MBA8889873.1"/>
    <property type="molecule type" value="Genomic_DNA"/>
</dbReference>
<dbReference type="GO" id="GO:0016740">
    <property type="term" value="F:transferase activity"/>
    <property type="evidence" value="ECO:0007669"/>
    <property type="project" value="UniProtKB-KW"/>
</dbReference>
<name>A0A839F484_9GAMM</name>
<dbReference type="Gene3D" id="3.90.550.10">
    <property type="entry name" value="Spore Coat Polysaccharide Biosynthesis Protein SpsA, Chain A"/>
    <property type="match status" value="1"/>
</dbReference>
<dbReference type="PANTHER" id="PTHR43179:SF7">
    <property type="entry name" value="RHAMNOSYLTRANSFERASE WBBL"/>
    <property type="match status" value="1"/>
</dbReference>
<sequence>MHASPFAAPPSDGDGTVLRDARVRVCIHAVDGASPAQLDALRSRLPVPARIALLGGGAATAAWDDVERIPDIDPGSTDAALLDAATRRFPGEHLVLVRADAVLPEFACERLLRALDVADVVGARSLDDTRLRALPEAAQADATIARIDALCFAHSQRVLVDDPMPSADSPLSAWHGERLARLGARNAIDRDALDAAGLRIVVLDHLFVGGGVASHRTHPNERDPRDPPPPSPLDPLRQRIGAALATTIAPGKPGLDAKPVILHVLHGWGGGAERWVRDFAAADMHAHHLVLVARGSFVRRRHGEWLELLDGALAGPPLRRWPLPRTIADTALADRTYRDLLADVTRTYCVDAVIVSSLIGHSLDALRTGLPTTCVVHDHYPLWPTLHRDFGDTALRFDDAQRAADLAAQGDDAEFANRDAAHWRRLRDGFVAAALDARATFVAPSRSALANQLRLAPELGALPAHVVAHGLAAWPHGSARVDEPPARARLRLVMTGRVRKGKGAQLLAAALPALREHAELFLLGAGADAHALFGERDVHVLLDYRRDELPTLLARLRPDAALLLPTVAETFSYTLSELRSLGIPVVATRVGALAERIDEGRDGFLVDAHAGALVARVAALAADRTALARVRAHTAVADSTDAMAAAYRRVLHLPSRAPLRYPLANADAALLEAAVAVDAARRARARGDDLSARLAVATKESERRGDWGHALDRELAQLRREFDARTRWALALDTELQHVKPIHEQMLASTSWRVTAPLRRANARVRGLRESLAFRGARLRSVFARTRGSLAQRGLAGTLARVLQELRGRGPARPRTTYAEPKDDATPFALPTSDAPRVSIVIPVYNKIAYTLACLRSLGEHAGETSFEVIVVDDGSSDATPQRLAGVGGIRAIRNAKNLGFIGSCNTGAAEARGEYVLFLNNDTVVTAGWLDALVRCIERTPRAGLVGSKLVYPDGRLQEAGGIVFDDGSGWNVGRFGDPDDPRYSFRREVDYCSGAAILLRRALFERLGRFDARYTPAYYEDTDLAFAVRAAGLEVHVEPASVVVHFEGITSGTDTASGTKRYQVVNRDKFVGKWKDALARQPKPGTPITVAATHRAKHRVLIVDATTPMPDHDSGSLRMVNLMRVLADLGCQTSFLPENRLYVERYTAALQELGVEALYAPYAQDPLKLLRERGREFDLVILSRHYVAAPYLGLVRLHAPQARVVFDTVDLHYLREQRAAELAGDAALARHAAATRAQELRLIRECDVTLVVSPVEQALLVQDAPGARVEVLSNVHEVYGCRRPFGERSDLVFVGGFQHPPNTDAVAWFVGEVFPHVRTELPDVRVHVIGSRVPEAIRALADDRVIVHGYVEDILPYMDGCRVSIAPLRYGAGVKGKVNMAMSCGLPVVATSAAVEGMHVRVGEDVLVADDPVAFAADVVRLYRDETLWNTLSANGLANVERHFSFAAARAAVERLFVDTGRARP</sequence>
<protein>
    <submittedName>
        <fullName evidence="3">GT2 family glycosyltransferase/glycosyltransferase involved in cell wall biosynthesis</fullName>
    </submittedName>
</protein>
<dbReference type="SUPFAM" id="SSF53756">
    <property type="entry name" value="UDP-Glycosyltransferase/glycogen phosphorylase"/>
    <property type="match status" value="2"/>
</dbReference>
<dbReference type="PANTHER" id="PTHR43179">
    <property type="entry name" value="RHAMNOSYLTRANSFERASE WBBL"/>
    <property type="match status" value="1"/>
</dbReference>
<dbReference type="Pfam" id="PF13692">
    <property type="entry name" value="Glyco_trans_1_4"/>
    <property type="match status" value="2"/>
</dbReference>
<evidence type="ECO:0000256" key="1">
    <source>
        <dbReference type="SAM" id="MobiDB-lite"/>
    </source>
</evidence>
<dbReference type="CDD" id="cd03801">
    <property type="entry name" value="GT4_PimA-like"/>
    <property type="match status" value="1"/>
</dbReference>
<accession>A0A839F484</accession>
<evidence type="ECO:0000313" key="4">
    <source>
        <dbReference type="Proteomes" id="UP000550401"/>
    </source>
</evidence>
<dbReference type="Gene3D" id="3.40.50.2000">
    <property type="entry name" value="Glycogen Phosphorylase B"/>
    <property type="match status" value="2"/>
</dbReference>